<dbReference type="EMBL" id="APKE01000011">
    <property type="protein sequence ID" value="KAF0676803.1"/>
    <property type="molecule type" value="Genomic_DNA"/>
</dbReference>
<dbReference type="GO" id="GO:0016757">
    <property type="term" value="F:glycosyltransferase activity"/>
    <property type="evidence" value="ECO:0007669"/>
    <property type="project" value="TreeGrafter"/>
</dbReference>
<feature type="region of interest" description="Disordered" evidence="4">
    <location>
        <begin position="1"/>
        <end position="23"/>
    </location>
</feature>
<comment type="subcellular location">
    <subcellularLocation>
        <location evidence="1">Membrane</location>
        <topology evidence="1">Single-pass membrane protein</topology>
    </subcellularLocation>
</comment>
<evidence type="ECO:0000313" key="5">
    <source>
        <dbReference type="EMBL" id="KAF0676803.1"/>
    </source>
</evidence>
<evidence type="ECO:0000256" key="4">
    <source>
        <dbReference type="SAM" id="MobiDB-lite"/>
    </source>
</evidence>
<name>A0A921NW78_9RHOB</name>
<dbReference type="PANTHER" id="PTHR21461">
    <property type="entry name" value="GLYCOSYLTRANSFERASE FAMILY 92 PROTEIN"/>
    <property type="match status" value="1"/>
</dbReference>
<evidence type="ECO:0000256" key="3">
    <source>
        <dbReference type="ARBA" id="ARBA00022989"/>
    </source>
</evidence>
<feature type="region of interest" description="Disordered" evidence="4">
    <location>
        <begin position="375"/>
        <end position="404"/>
    </location>
</feature>
<sequence>MQHARPQGAAPRGVPRPARSRHGRVTAVSMMKDEGPYLLEWVAHHLAVGFTDLLVYTNDCTDGTDEMLIRLEALGLAHHRRNVIPKGIKPQPSAIRHAQEEPLVAESDWVLVLDADEFVCIRYADGTLDPMLDAVVAAGAGGIVMTWRIFGSAGRHEWSRDFVTEQYLRAAPMDWNKGWGVKTLFRHDPERWKLGIHRPKMRNKVLDTDYPASVHWLNGSGLPMEEYFKFRGWRSIQRTVGYDWVQVNHYAVKSIDAYAIRKLRGNVNAKKDKYNADYWALQDRNETQDMTMLRYGAARRAIFEGLLRDPVLGELHRGAVGRIEARLAELRRSAGYAALVAELSQASRLPIAEAVATPPKARDPERIAALMSRVRERGAARPPAPRGPEGPPSYRCASPQEGMDARLAGTGHPTPPLTWHHNHGVALPADPARFTPPALAQIAQGKFERNIARNFPKLVPAGGTYLELAPASGLVASLLALGRPGPDAADEADAAVAAGPAHIGLCGIEPGMRDYLEMLWSKNALPSPRWPVIHEMPPGGQGPVDALRAALGACPAPSLLVLGAPALCPDALGQVLGDAAPAAVALAGPLWEGCASRQARFEQVFAATGLRRRLPIDPALAAVYDRGIRGGQKT</sequence>
<dbReference type="Pfam" id="PF13704">
    <property type="entry name" value="Glyco_tranf_2_4"/>
    <property type="match status" value="1"/>
</dbReference>
<keyword evidence="3" id="KW-1133">Transmembrane helix</keyword>
<dbReference type="RefSeq" id="WP_236549693.1">
    <property type="nucleotide sequence ID" value="NZ_APKE01000011.1"/>
</dbReference>
<gene>
    <name evidence="5" type="ORF">PMES_00890</name>
</gene>
<feature type="compositionally biased region" description="Pro residues" evidence="4">
    <location>
        <begin position="382"/>
        <end position="391"/>
    </location>
</feature>
<dbReference type="InterPro" id="IPR029044">
    <property type="entry name" value="Nucleotide-diphossugar_trans"/>
</dbReference>
<keyword evidence="6" id="KW-1185">Reference proteome</keyword>
<proteinExistence type="predicted"/>
<comment type="caution">
    <text evidence="5">The sequence shown here is derived from an EMBL/GenBank/DDBJ whole genome shotgun (WGS) entry which is preliminary data.</text>
</comment>
<evidence type="ECO:0000313" key="6">
    <source>
        <dbReference type="Proteomes" id="UP000698242"/>
    </source>
</evidence>
<dbReference type="AlphaFoldDB" id="A0A921NW78"/>
<dbReference type="SUPFAM" id="SSF53448">
    <property type="entry name" value="Nucleotide-diphospho-sugar transferases"/>
    <property type="match status" value="1"/>
</dbReference>
<protein>
    <submittedName>
        <fullName evidence="5">DNA polymerase III subunit gamma and tau</fullName>
    </submittedName>
</protein>
<dbReference type="Proteomes" id="UP000698242">
    <property type="component" value="Unassembled WGS sequence"/>
</dbReference>
<dbReference type="PANTHER" id="PTHR21461:SF69">
    <property type="entry name" value="GLYCOSYLTRANSFERASE FAMILY 92 PROTEIN"/>
    <property type="match status" value="1"/>
</dbReference>
<evidence type="ECO:0000256" key="1">
    <source>
        <dbReference type="ARBA" id="ARBA00004167"/>
    </source>
</evidence>
<dbReference type="GO" id="GO:0005737">
    <property type="term" value="C:cytoplasm"/>
    <property type="evidence" value="ECO:0007669"/>
    <property type="project" value="TreeGrafter"/>
</dbReference>
<dbReference type="GO" id="GO:0016020">
    <property type="term" value="C:membrane"/>
    <property type="evidence" value="ECO:0007669"/>
    <property type="project" value="UniProtKB-SubCell"/>
</dbReference>
<evidence type="ECO:0000256" key="2">
    <source>
        <dbReference type="ARBA" id="ARBA00022692"/>
    </source>
</evidence>
<organism evidence="5 6">
    <name type="scientific">Profundibacterium mesophilum KAUST100406-0324</name>
    <dbReference type="NCBI Taxonomy" id="1037889"/>
    <lineage>
        <taxon>Bacteria</taxon>
        <taxon>Pseudomonadati</taxon>
        <taxon>Pseudomonadota</taxon>
        <taxon>Alphaproteobacteria</taxon>
        <taxon>Rhodobacterales</taxon>
        <taxon>Roseobacteraceae</taxon>
        <taxon>Profundibacterium</taxon>
    </lineage>
</organism>
<keyword evidence="2" id="KW-0812">Transmembrane</keyword>
<accession>A0A921NW78</accession>
<reference evidence="5" key="1">
    <citation type="submission" date="2013-03" db="EMBL/GenBank/DDBJ databases">
        <title>Genome Sequence of the Profundibacterium mesophilum strain KAUST100406-0324T from Red Sea, a novel genus in the family Rhodobacteraceae.</title>
        <authorList>
            <person name="Essack M."/>
            <person name="Alam I."/>
            <person name="Lafi F."/>
            <person name="Alawi W."/>
            <person name="Kamanu F."/>
            <person name="Al-Suwailem A."/>
            <person name="Lee O.O."/>
            <person name="Xu Y."/>
            <person name="Bajic V."/>
            <person name="Qian P.-Y."/>
            <person name="Archer J."/>
        </authorList>
    </citation>
    <scope>NUCLEOTIDE SEQUENCE</scope>
    <source>
        <strain evidence="5">KAUST100406-0324</strain>
    </source>
</reference>
<keyword evidence="3" id="KW-0472">Membrane</keyword>